<keyword evidence="2" id="KW-1185">Reference proteome</keyword>
<evidence type="ECO:0000313" key="1">
    <source>
        <dbReference type="EMBL" id="KAK7575592.1"/>
    </source>
</evidence>
<gene>
    <name evidence="1" type="ORF">V9T40_011878</name>
</gene>
<protein>
    <submittedName>
        <fullName evidence="1">Uncharacterized protein</fullName>
    </submittedName>
</protein>
<comment type="caution">
    <text evidence="1">The sequence shown here is derived from an EMBL/GenBank/DDBJ whole genome shotgun (WGS) entry which is preliminary data.</text>
</comment>
<accession>A0AAN9TJH4</accession>
<dbReference type="EMBL" id="JBBCAQ010000036">
    <property type="protein sequence ID" value="KAK7575592.1"/>
    <property type="molecule type" value="Genomic_DNA"/>
</dbReference>
<sequence>MVASSIDKIENARFTEVPTDGVESKIKIEKRSWRPSRRLINATHRRYTRGIIAHAHKRANISIRPIADWAACGRVDNVNKRSAAAVHCTQTISITATSAGGIEE</sequence>
<evidence type="ECO:0000313" key="2">
    <source>
        <dbReference type="Proteomes" id="UP001367676"/>
    </source>
</evidence>
<name>A0AAN9TJH4_9HEMI</name>
<proteinExistence type="predicted"/>
<dbReference type="AlphaFoldDB" id="A0AAN9TJH4"/>
<reference evidence="1 2" key="1">
    <citation type="submission" date="2024-03" db="EMBL/GenBank/DDBJ databases">
        <title>Adaptation during the transition from Ophiocordyceps entomopathogen to insect associate is accompanied by gene loss and intensified selection.</title>
        <authorList>
            <person name="Ward C.M."/>
            <person name="Onetto C.A."/>
            <person name="Borneman A.R."/>
        </authorList>
    </citation>
    <scope>NUCLEOTIDE SEQUENCE [LARGE SCALE GENOMIC DNA]</scope>
    <source>
        <strain evidence="1">AWRI1</strain>
        <tissue evidence="1">Single Adult Female</tissue>
    </source>
</reference>
<dbReference type="Proteomes" id="UP001367676">
    <property type="component" value="Unassembled WGS sequence"/>
</dbReference>
<organism evidence="1 2">
    <name type="scientific">Parthenolecanium corni</name>
    <dbReference type="NCBI Taxonomy" id="536013"/>
    <lineage>
        <taxon>Eukaryota</taxon>
        <taxon>Metazoa</taxon>
        <taxon>Ecdysozoa</taxon>
        <taxon>Arthropoda</taxon>
        <taxon>Hexapoda</taxon>
        <taxon>Insecta</taxon>
        <taxon>Pterygota</taxon>
        <taxon>Neoptera</taxon>
        <taxon>Paraneoptera</taxon>
        <taxon>Hemiptera</taxon>
        <taxon>Sternorrhyncha</taxon>
        <taxon>Coccoidea</taxon>
        <taxon>Coccidae</taxon>
        <taxon>Parthenolecanium</taxon>
    </lineage>
</organism>